<evidence type="ECO:0008006" key="4">
    <source>
        <dbReference type="Google" id="ProtNLM"/>
    </source>
</evidence>
<evidence type="ECO:0000313" key="3">
    <source>
        <dbReference type="Proteomes" id="UP000036932"/>
    </source>
</evidence>
<feature type="transmembrane region" description="Helical" evidence="1">
    <location>
        <begin position="46"/>
        <end position="65"/>
    </location>
</feature>
<feature type="transmembrane region" description="Helical" evidence="1">
    <location>
        <begin position="164"/>
        <end position="193"/>
    </location>
</feature>
<dbReference type="EMBL" id="LIUT01000005">
    <property type="protein sequence ID" value="KOR82012.1"/>
    <property type="molecule type" value="Genomic_DNA"/>
</dbReference>
<keyword evidence="1" id="KW-1133">Transmembrane helix</keyword>
<protein>
    <recommendedName>
        <fullName evidence="4">DUF624 domain-containing protein</fullName>
    </recommendedName>
</protein>
<evidence type="ECO:0000313" key="2">
    <source>
        <dbReference type="EMBL" id="KOR82012.1"/>
    </source>
</evidence>
<dbReference type="PATRIC" id="fig|1705565.3.peg.84"/>
<dbReference type="Proteomes" id="UP000036932">
    <property type="component" value="Unassembled WGS sequence"/>
</dbReference>
<feature type="transmembrane region" description="Helical" evidence="1">
    <location>
        <begin position="21"/>
        <end position="40"/>
    </location>
</feature>
<accession>A0A0M1NIT5</accession>
<comment type="caution">
    <text evidence="2">The sequence shown here is derived from an EMBL/GenBank/DDBJ whole genome shotgun (WGS) entry which is preliminary data.</text>
</comment>
<feature type="transmembrane region" description="Helical" evidence="1">
    <location>
        <begin position="86"/>
        <end position="110"/>
    </location>
</feature>
<reference evidence="3" key="1">
    <citation type="submission" date="2015-08" db="EMBL/GenBank/DDBJ databases">
        <title>Genome sequencing project for genomic taxonomy and phylogenomics of Bacillus-like bacteria.</title>
        <authorList>
            <person name="Liu B."/>
            <person name="Wang J."/>
            <person name="Zhu Y."/>
            <person name="Liu G."/>
            <person name="Chen Q."/>
            <person name="Chen Z."/>
            <person name="Lan J."/>
            <person name="Che J."/>
            <person name="Ge C."/>
            <person name="Shi H."/>
            <person name="Pan Z."/>
            <person name="Liu X."/>
        </authorList>
    </citation>
    <scope>NUCLEOTIDE SEQUENCE [LARGE SCALE GENOMIC DNA]</scope>
    <source>
        <strain evidence="3">FJAT-22460</strain>
    </source>
</reference>
<keyword evidence="3" id="KW-1185">Reference proteome</keyword>
<dbReference type="RefSeq" id="WP_054404339.1">
    <property type="nucleotide sequence ID" value="NZ_LIUT01000005.1"/>
</dbReference>
<sequence>MRKLNDVLKKTGIEIYREITAVALYSMISSLVLVAIVMYVKLVVALVLLPVLYMPLFYGVCYAYHRKTERGKSRLKDVFQGAVKGLGPAIVMGFFFVVMILILWSTWWYYGGKEGMGSLAFGVFQTYFVIMALVSQFYTFQLVIQEGMGIFKAMAHSVKLFLKFPAYTLGACFQALFVAVPLLLTVVGFGFLFNGMWAIFQHKATYNVLNPEEPKPETGSVISSEAGGVGI</sequence>
<organism evidence="2 3">
    <name type="scientific">Paenibacillus solani</name>
    <dbReference type="NCBI Taxonomy" id="1705565"/>
    <lineage>
        <taxon>Bacteria</taxon>
        <taxon>Bacillati</taxon>
        <taxon>Bacillota</taxon>
        <taxon>Bacilli</taxon>
        <taxon>Bacillales</taxon>
        <taxon>Paenibacillaceae</taxon>
        <taxon>Paenibacillus</taxon>
    </lineage>
</organism>
<evidence type="ECO:0000256" key="1">
    <source>
        <dbReference type="SAM" id="Phobius"/>
    </source>
</evidence>
<dbReference type="AlphaFoldDB" id="A0A0M1NIT5"/>
<feature type="transmembrane region" description="Helical" evidence="1">
    <location>
        <begin position="122"/>
        <end position="144"/>
    </location>
</feature>
<dbReference type="OrthoDB" id="2661925at2"/>
<keyword evidence="1" id="KW-0472">Membrane</keyword>
<name>A0A0M1NIT5_9BACL</name>
<keyword evidence="1" id="KW-0812">Transmembrane</keyword>
<proteinExistence type="predicted"/>
<gene>
    <name evidence="2" type="ORF">AM231_20825</name>
</gene>